<keyword evidence="4" id="KW-1185">Reference proteome</keyword>
<sequence>MRAKLNTTEEQHTFHIHVNDFQLMSVNGKPYPFHCHILNHEDRGMMANVEVVR</sequence>
<comment type="caution">
    <text evidence="3">The sequence shown here is derived from an EMBL/GenBank/DDBJ whole genome shotgun (WGS) entry which is preliminary data.</text>
</comment>
<evidence type="ECO:0000313" key="4">
    <source>
        <dbReference type="Proteomes" id="UP001596058"/>
    </source>
</evidence>
<name>A0ABW1D5Y7_9ACTN</name>
<protein>
    <submittedName>
        <fullName evidence="3">Multicopper oxidase domain-containing protein</fullName>
    </submittedName>
</protein>
<evidence type="ECO:0000313" key="3">
    <source>
        <dbReference type="EMBL" id="MFC5833278.1"/>
    </source>
</evidence>
<feature type="domain" description="Plastocyanin-like" evidence="2">
    <location>
        <begin position="29"/>
        <end position="51"/>
    </location>
</feature>
<evidence type="ECO:0000259" key="2">
    <source>
        <dbReference type="Pfam" id="PF07731"/>
    </source>
</evidence>
<reference evidence="4" key="1">
    <citation type="journal article" date="2019" name="Int. J. Syst. Evol. Microbiol.">
        <title>The Global Catalogue of Microorganisms (GCM) 10K type strain sequencing project: providing services to taxonomists for standard genome sequencing and annotation.</title>
        <authorList>
            <consortium name="The Broad Institute Genomics Platform"/>
            <consortium name="The Broad Institute Genome Sequencing Center for Infectious Disease"/>
            <person name="Wu L."/>
            <person name="Ma J."/>
        </authorList>
    </citation>
    <scope>NUCLEOTIDE SEQUENCE [LARGE SCALE GENOMIC DNA]</scope>
    <source>
        <strain evidence="4">CCUG 53903</strain>
    </source>
</reference>
<proteinExistence type="predicted"/>
<dbReference type="InterPro" id="IPR002355">
    <property type="entry name" value="Cu_oxidase_Cu_BS"/>
</dbReference>
<dbReference type="Gene3D" id="2.60.40.420">
    <property type="entry name" value="Cupredoxins - blue copper proteins"/>
    <property type="match status" value="2"/>
</dbReference>
<evidence type="ECO:0000256" key="1">
    <source>
        <dbReference type="ARBA" id="ARBA00022723"/>
    </source>
</evidence>
<gene>
    <name evidence="3" type="ORF">ACFPZ3_56310</name>
</gene>
<dbReference type="RefSeq" id="WP_379522704.1">
    <property type="nucleotide sequence ID" value="NZ_JBHSPA010000091.1"/>
</dbReference>
<dbReference type="Pfam" id="PF07731">
    <property type="entry name" value="Cu-oxidase_2"/>
    <property type="match status" value="1"/>
</dbReference>
<dbReference type="InterPro" id="IPR008972">
    <property type="entry name" value="Cupredoxin"/>
</dbReference>
<dbReference type="InterPro" id="IPR011706">
    <property type="entry name" value="Cu-oxidase_C"/>
</dbReference>
<accession>A0ABW1D5Y7</accession>
<organism evidence="3 4">
    <name type="scientific">Nonomuraea insulae</name>
    <dbReference type="NCBI Taxonomy" id="1616787"/>
    <lineage>
        <taxon>Bacteria</taxon>
        <taxon>Bacillati</taxon>
        <taxon>Actinomycetota</taxon>
        <taxon>Actinomycetes</taxon>
        <taxon>Streptosporangiales</taxon>
        <taxon>Streptosporangiaceae</taxon>
        <taxon>Nonomuraea</taxon>
    </lineage>
</organism>
<dbReference type="Proteomes" id="UP001596058">
    <property type="component" value="Unassembled WGS sequence"/>
</dbReference>
<keyword evidence="1" id="KW-0479">Metal-binding</keyword>
<dbReference type="EMBL" id="JBHSPA010000091">
    <property type="protein sequence ID" value="MFC5833278.1"/>
    <property type="molecule type" value="Genomic_DNA"/>
</dbReference>
<dbReference type="PROSITE" id="PS00080">
    <property type="entry name" value="MULTICOPPER_OXIDASE2"/>
    <property type="match status" value="1"/>
</dbReference>
<dbReference type="SUPFAM" id="SSF49503">
    <property type="entry name" value="Cupredoxins"/>
    <property type="match status" value="1"/>
</dbReference>